<dbReference type="SUPFAM" id="SSF48452">
    <property type="entry name" value="TPR-like"/>
    <property type="match status" value="1"/>
</dbReference>
<comment type="caution">
    <text evidence="2">The sequence shown here is derived from an EMBL/GenBank/DDBJ whole genome shotgun (WGS) entry which is preliminary data.</text>
</comment>
<evidence type="ECO:0000313" key="2">
    <source>
        <dbReference type="EMBL" id="KIE05623.1"/>
    </source>
</evidence>
<dbReference type="Proteomes" id="UP000031258">
    <property type="component" value="Unassembled WGS sequence"/>
</dbReference>
<dbReference type="InterPro" id="IPR011990">
    <property type="entry name" value="TPR-like_helical_dom_sf"/>
</dbReference>
<gene>
    <name evidence="2" type="ORF">NF27_DP01670</name>
</gene>
<dbReference type="AlphaFoldDB" id="A0A0C1QNJ4"/>
<dbReference type="Gene3D" id="1.25.40.10">
    <property type="entry name" value="Tetratricopeptide repeat domain"/>
    <property type="match status" value="1"/>
</dbReference>
<evidence type="ECO:0000313" key="3">
    <source>
        <dbReference type="Proteomes" id="UP000031258"/>
    </source>
</evidence>
<dbReference type="RefSeq" id="WP_039455892.1">
    <property type="nucleotide sequence ID" value="NZ_JSWE01000092.1"/>
</dbReference>
<dbReference type="EMBL" id="JSWE01000092">
    <property type="protein sequence ID" value="KIE05623.1"/>
    <property type="molecule type" value="Genomic_DNA"/>
</dbReference>
<reference evidence="2 3" key="1">
    <citation type="submission" date="2014-11" db="EMBL/GenBank/DDBJ databases">
        <title>A Rickettsiales Symbiont of Amoebae With Ancient Features.</title>
        <authorList>
            <person name="Schulz F."/>
            <person name="Martijn J."/>
            <person name="Wascher F."/>
            <person name="Kostanjsek R."/>
            <person name="Ettema T.J."/>
            <person name="Horn M."/>
        </authorList>
    </citation>
    <scope>NUCLEOTIDE SEQUENCE [LARGE SCALE GENOMIC DNA]</scope>
    <source>
        <strain evidence="2 3">UWC36</strain>
    </source>
</reference>
<name>A0A0C1QNJ4_9RICK</name>
<organism evidence="2 3">
    <name type="scientific">Candidatus Jidaibacter acanthamoebae</name>
    <dbReference type="NCBI Taxonomy" id="86105"/>
    <lineage>
        <taxon>Bacteria</taxon>
        <taxon>Pseudomonadati</taxon>
        <taxon>Pseudomonadota</taxon>
        <taxon>Alphaproteobacteria</taxon>
        <taxon>Rickettsiales</taxon>
        <taxon>Candidatus Midichloriaceae</taxon>
        <taxon>Candidatus Jidaibacter</taxon>
    </lineage>
</organism>
<protein>
    <submittedName>
        <fullName evidence="2">Uncharacterized protein</fullName>
    </submittedName>
</protein>
<sequence length="450" mass="52668">MFKLVILIAILSLSFRVSASAEVLQFAQITKIHDTSEGINDKESLAVVSLAPDKFSIRVADREIIYDFSNNYQYTVNHEKQTYDSVPIYYIINFRGKEKQNREFLNELFKRLEKDDKVTIPKKRKIISDKIRQFDLEMAFSIGRDSAVTSKMVQKTKTQNTSFFFNGKKAAEFETGSFIIPAAFKNMYFKYILYTQNLHPFMIEDHLSREKLFEKLNYTFKPGFEGERRVDVAIQPESISFQEGDIKIPVNYREDCSIGKNICELYYAVKYGSLKISEQQFINEIKEHLLKEDRLSAFLTANEYMLQYGVQQVELFKKIISDNNDEQLIEVMSAIDRQNSKESTHNALTMLEEAAAQNTKKGYVLYIFMANHYSLGKFDESYHYMLKALQKNPFIVGAYVDLSRVFFEAYDTEKAWFILDLAYKINPEHYMNKGAEILKDKLRQKHPEYF</sequence>
<proteinExistence type="predicted"/>
<evidence type="ECO:0000256" key="1">
    <source>
        <dbReference type="SAM" id="SignalP"/>
    </source>
</evidence>
<feature type="signal peptide" evidence="1">
    <location>
        <begin position="1"/>
        <end position="21"/>
    </location>
</feature>
<accession>A0A0C1QNJ4</accession>
<feature type="chain" id="PRO_5002136932" evidence="1">
    <location>
        <begin position="22"/>
        <end position="450"/>
    </location>
</feature>
<dbReference type="OrthoDB" id="9766710at2"/>
<keyword evidence="1" id="KW-0732">Signal</keyword>
<keyword evidence="3" id="KW-1185">Reference proteome</keyword>